<evidence type="ECO:0000256" key="2">
    <source>
        <dbReference type="ARBA" id="ARBA00023125"/>
    </source>
</evidence>
<sequence>MPADQTLVAVADSRTGDRSTTESAPVAVTVLSEAEQRVAALAVRGYTNRDIAAQLYLTVSTVEQHLTRTFRKLKVSRRRDLPTNLDSCRYTDLRYSRMHA</sequence>
<dbReference type="CDD" id="cd06170">
    <property type="entry name" value="LuxR_C_like"/>
    <property type="match status" value="1"/>
</dbReference>
<dbReference type="GO" id="GO:0006355">
    <property type="term" value="P:regulation of DNA-templated transcription"/>
    <property type="evidence" value="ECO:0007669"/>
    <property type="project" value="InterPro"/>
</dbReference>
<name>A0A239F2C8_9ACTN</name>
<keyword evidence="1" id="KW-0805">Transcription regulation</keyword>
<dbReference type="SUPFAM" id="SSF46894">
    <property type="entry name" value="C-terminal effector domain of the bipartite response regulators"/>
    <property type="match status" value="1"/>
</dbReference>
<evidence type="ECO:0000256" key="3">
    <source>
        <dbReference type="ARBA" id="ARBA00023163"/>
    </source>
</evidence>
<keyword evidence="2" id="KW-0238">DNA-binding</keyword>
<dbReference type="PROSITE" id="PS00622">
    <property type="entry name" value="HTH_LUXR_1"/>
    <property type="match status" value="1"/>
</dbReference>
<organism evidence="6 7">
    <name type="scientific">Actinoplanes regularis</name>
    <dbReference type="NCBI Taxonomy" id="52697"/>
    <lineage>
        <taxon>Bacteria</taxon>
        <taxon>Bacillati</taxon>
        <taxon>Actinomycetota</taxon>
        <taxon>Actinomycetes</taxon>
        <taxon>Micromonosporales</taxon>
        <taxon>Micromonosporaceae</taxon>
        <taxon>Actinoplanes</taxon>
    </lineage>
</organism>
<dbReference type="PANTHER" id="PTHR44688">
    <property type="entry name" value="DNA-BINDING TRANSCRIPTIONAL ACTIVATOR DEVR_DOSR"/>
    <property type="match status" value="1"/>
</dbReference>
<feature type="region of interest" description="Disordered" evidence="4">
    <location>
        <begin position="1"/>
        <end position="21"/>
    </location>
</feature>
<gene>
    <name evidence="6" type="ORF">SAMN06264365_11719</name>
</gene>
<protein>
    <submittedName>
        <fullName evidence="6">Regulatory protein, luxR family</fullName>
    </submittedName>
</protein>
<evidence type="ECO:0000256" key="1">
    <source>
        <dbReference type="ARBA" id="ARBA00023015"/>
    </source>
</evidence>
<dbReference type="InterPro" id="IPR000792">
    <property type="entry name" value="Tscrpt_reg_LuxR_C"/>
</dbReference>
<keyword evidence="3" id="KW-0804">Transcription</keyword>
<dbReference type="Pfam" id="PF00196">
    <property type="entry name" value="GerE"/>
    <property type="match status" value="1"/>
</dbReference>
<evidence type="ECO:0000313" key="7">
    <source>
        <dbReference type="Proteomes" id="UP000198415"/>
    </source>
</evidence>
<dbReference type="Gene3D" id="1.10.10.10">
    <property type="entry name" value="Winged helix-like DNA-binding domain superfamily/Winged helix DNA-binding domain"/>
    <property type="match status" value="1"/>
</dbReference>
<keyword evidence="7" id="KW-1185">Reference proteome</keyword>
<reference evidence="6 7" key="1">
    <citation type="submission" date="2017-06" db="EMBL/GenBank/DDBJ databases">
        <authorList>
            <person name="Kim H.J."/>
            <person name="Triplett B.A."/>
        </authorList>
    </citation>
    <scope>NUCLEOTIDE SEQUENCE [LARGE SCALE GENOMIC DNA]</scope>
    <source>
        <strain evidence="6 7">DSM 43151</strain>
    </source>
</reference>
<dbReference type="InterPro" id="IPR036388">
    <property type="entry name" value="WH-like_DNA-bd_sf"/>
</dbReference>
<feature type="domain" description="HTH luxR-type" evidence="5">
    <location>
        <begin position="24"/>
        <end position="89"/>
    </location>
</feature>
<dbReference type="PRINTS" id="PR00038">
    <property type="entry name" value="HTHLUXR"/>
</dbReference>
<evidence type="ECO:0000313" key="6">
    <source>
        <dbReference type="EMBL" id="SNS50423.1"/>
    </source>
</evidence>
<accession>A0A239F2C8</accession>
<dbReference type="InterPro" id="IPR016032">
    <property type="entry name" value="Sig_transdc_resp-reg_C-effctor"/>
</dbReference>
<dbReference type="SMART" id="SM00421">
    <property type="entry name" value="HTH_LUXR"/>
    <property type="match status" value="1"/>
</dbReference>
<dbReference type="Proteomes" id="UP000198415">
    <property type="component" value="Unassembled WGS sequence"/>
</dbReference>
<dbReference type="OrthoDB" id="3176919at2"/>
<dbReference type="EMBL" id="FZNR01000017">
    <property type="protein sequence ID" value="SNS50423.1"/>
    <property type="molecule type" value="Genomic_DNA"/>
</dbReference>
<dbReference type="AlphaFoldDB" id="A0A239F2C8"/>
<proteinExistence type="predicted"/>
<dbReference type="GO" id="GO:0003677">
    <property type="term" value="F:DNA binding"/>
    <property type="evidence" value="ECO:0007669"/>
    <property type="project" value="UniProtKB-KW"/>
</dbReference>
<dbReference type="PANTHER" id="PTHR44688:SF16">
    <property type="entry name" value="DNA-BINDING TRANSCRIPTIONAL ACTIVATOR DEVR_DOSR"/>
    <property type="match status" value="1"/>
</dbReference>
<dbReference type="PROSITE" id="PS50043">
    <property type="entry name" value="HTH_LUXR_2"/>
    <property type="match status" value="1"/>
</dbReference>
<evidence type="ECO:0000259" key="5">
    <source>
        <dbReference type="PROSITE" id="PS50043"/>
    </source>
</evidence>
<evidence type="ECO:0000256" key="4">
    <source>
        <dbReference type="SAM" id="MobiDB-lite"/>
    </source>
</evidence>